<dbReference type="InterPro" id="IPR052963">
    <property type="entry name" value="Pantetheine_PDE"/>
</dbReference>
<accession>A0ABN9WHA9</accession>
<dbReference type="InterPro" id="IPR029052">
    <property type="entry name" value="Metallo-depent_PP-like"/>
</dbReference>
<dbReference type="CDD" id="cd00838">
    <property type="entry name" value="MPP_superfamily"/>
    <property type="match status" value="1"/>
</dbReference>
<dbReference type="PROSITE" id="PS50206">
    <property type="entry name" value="RHODANESE_3"/>
    <property type="match status" value="1"/>
</dbReference>
<reference evidence="3" key="1">
    <citation type="submission" date="2023-10" db="EMBL/GenBank/DDBJ databases">
        <authorList>
            <person name="Chen Y."/>
            <person name="Shah S."/>
            <person name="Dougan E. K."/>
            <person name="Thang M."/>
            <person name="Chan C."/>
        </authorList>
    </citation>
    <scope>NUCLEOTIDE SEQUENCE [LARGE SCALE GENOMIC DNA]</scope>
</reference>
<feature type="region of interest" description="Disordered" evidence="1">
    <location>
        <begin position="520"/>
        <end position="603"/>
    </location>
</feature>
<dbReference type="SUPFAM" id="SSF52821">
    <property type="entry name" value="Rhodanese/Cell cycle control phosphatase"/>
    <property type="match status" value="1"/>
</dbReference>
<dbReference type="Gene3D" id="3.60.21.10">
    <property type="match status" value="1"/>
</dbReference>
<dbReference type="InterPro" id="IPR036873">
    <property type="entry name" value="Rhodanese-like_dom_sf"/>
</dbReference>
<protein>
    <recommendedName>
        <fullName evidence="2">Rhodanese domain-containing protein</fullName>
    </recommendedName>
</protein>
<gene>
    <name evidence="3" type="ORF">PCOR1329_LOCUS66235</name>
</gene>
<feature type="compositionally biased region" description="Low complexity" evidence="1">
    <location>
        <begin position="550"/>
        <end position="560"/>
    </location>
</feature>
<feature type="compositionally biased region" description="Low complexity" evidence="1">
    <location>
        <begin position="12"/>
        <end position="22"/>
    </location>
</feature>
<dbReference type="InterPro" id="IPR001763">
    <property type="entry name" value="Rhodanese-like_dom"/>
</dbReference>
<organism evidence="3 4">
    <name type="scientific">Prorocentrum cordatum</name>
    <dbReference type="NCBI Taxonomy" id="2364126"/>
    <lineage>
        <taxon>Eukaryota</taxon>
        <taxon>Sar</taxon>
        <taxon>Alveolata</taxon>
        <taxon>Dinophyceae</taxon>
        <taxon>Prorocentrales</taxon>
        <taxon>Prorocentraceae</taxon>
        <taxon>Prorocentrum</taxon>
    </lineage>
</organism>
<proteinExistence type="predicted"/>
<evidence type="ECO:0000313" key="4">
    <source>
        <dbReference type="Proteomes" id="UP001189429"/>
    </source>
</evidence>
<feature type="domain" description="Rhodanese" evidence="2">
    <location>
        <begin position="444"/>
        <end position="474"/>
    </location>
</feature>
<evidence type="ECO:0000313" key="3">
    <source>
        <dbReference type="EMBL" id="CAK0884241.1"/>
    </source>
</evidence>
<feature type="compositionally biased region" description="Basic residues" evidence="1">
    <location>
        <begin position="540"/>
        <end position="549"/>
    </location>
</feature>
<evidence type="ECO:0000256" key="1">
    <source>
        <dbReference type="SAM" id="MobiDB-lite"/>
    </source>
</evidence>
<name>A0ABN9WHA9_9DINO</name>
<sequence length="603" mass="65322">MPPRGLPRQLVPSPRGLAASPPSLLPSPPRVLPRGWPAMSGAAGGGEGVRLWAISDIHTDMPENMAWLRGLDGSETSKDALILAGDVSHRAAVLRETLRLCKERFARVFFCAGNHDLWHDEAARPSRPSIDAVEKLRRIVDVCDELGVECAPAEFGDSSGSALVVPLQSWHHPQWDTEPDIDTHWDGVAPVEQIMMDYACTSWPRGVQIGDGTAAQAVDGVNDELFDMDELLERRARCEAVVSFSHMLPRQDLLPEKRYLFTPALAKASGSVPLRRRVERLRPDVHVFGHTHFGYDLDLDGVRYVQAPLSYPAERRRRGSTVAVGPFLGGRPQPFLLWGSAASWAPRSGGAWSEYAKRYGRRPEVTWILPAYSADLYRPKTAAACVGWLEGRMPSWLFGPRGLRVEEARAVAEQIGTAMASGKPRPGRDEPKWIEPAELQRLREREACVVVDVRADADAAAGRLPGSVALPHPTGTEGFPRRGQDCTAMDLFLPELRAERRKVHACAAFSSSVPGAARCRAPGARRAAHERAPGGGGPLRPRRARRPARGRAAGRLPAGAVQRHAGAPGRGGGVGGPRRGGGAARLSRRGLAQGRAHSEGASS</sequence>
<dbReference type="Pfam" id="PF00149">
    <property type="entry name" value="Metallophos"/>
    <property type="match status" value="1"/>
</dbReference>
<evidence type="ECO:0000259" key="2">
    <source>
        <dbReference type="PROSITE" id="PS50206"/>
    </source>
</evidence>
<feature type="region of interest" description="Disordered" evidence="1">
    <location>
        <begin position="1"/>
        <end position="32"/>
    </location>
</feature>
<dbReference type="Proteomes" id="UP001189429">
    <property type="component" value="Unassembled WGS sequence"/>
</dbReference>
<dbReference type="PANTHER" id="PTHR36492">
    <property type="match status" value="1"/>
</dbReference>
<feature type="compositionally biased region" description="Gly residues" evidence="1">
    <location>
        <begin position="568"/>
        <end position="583"/>
    </location>
</feature>
<keyword evidence="4" id="KW-1185">Reference proteome</keyword>
<dbReference type="InterPro" id="IPR004843">
    <property type="entry name" value="Calcineurin-like_PHP"/>
</dbReference>
<dbReference type="EMBL" id="CAUYUJ010018519">
    <property type="protein sequence ID" value="CAK0884241.1"/>
    <property type="molecule type" value="Genomic_DNA"/>
</dbReference>
<dbReference type="SUPFAM" id="SSF56300">
    <property type="entry name" value="Metallo-dependent phosphatases"/>
    <property type="match status" value="1"/>
</dbReference>
<feature type="non-terminal residue" evidence="3">
    <location>
        <position position="603"/>
    </location>
</feature>
<comment type="caution">
    <text evidence="3">The sequence shown here is derived from an EMBL/GenBank/DDBJ whole genome shotgun (WGS) entry which is preliminary data.</text>
</comment>
<dbReference type="PANTHER" id="PTHR36492:SF2">
    <property type="entry name" value="[ACYL-CARRIER-PROTEIN] PHOSPHODIESTERASE PPTH"/>
    <property type="match status" value="1"/>
</dbReference>